<evidence type="ECO:0000313" key="2">
    <source>
        <dbReference type="EMBL" id="GAA3949649.1"/>
    </source>
</evidence>
<reference evidence="3" key="1">
    <citation type="journal article" date="2019" name="Int. J. Syst. Evol. Microbiol.">
        <title>The Global Catalogue of Microorganisms (GCM) 10K type strain sequencing project: providing services to taxonomists for standard genome sequencing and annotation.</title>
        <authorList>
            <consortium name="The Broad Institute Genomics Platform"/>
            <consortium name="The Broad Institute Genome Sequencing Center for Infectious Disease"/>
            <person name="Wu L."/>
            <person name="Ma J."/>
        </authorList>
    </citation>
    <scope>NUCLEOTIDE SEQUENCE [LARGE SCALE GENOMIC DNA]</scope>
    <source>
        <strain evidence="3">JCM 17024</strain>
    </source>
</reference>
<dbReference type="Gene3D" id="6.10.180.30">
    <property type="match status" value="1"/>
</dbReference>
<gene>
    <name evidence="2" type="ORF">GCM10022383_29110</name>
</gene>
<feature type="region of interest" description="Disordered" evidence="1">
    <location>
        <begin position="1"/>
        <end position="68"/>
    </location>
</feature>
<organism evidence="2 3">
    <name type="scientific">Microbacterium soli</name>
    <dbReference type="NCBI Taxonomy" id="446075"/>
    <lineage>
        <taxon>Bacteria</taxon>
        <taxon>Bacillati</taxon>
        <taxon>Actinomycetota</taxon>
        <taxon>Actinomycetes</taxon>
        <taxon>Micrococcales</taxon>
        <taxon>Microbacteriaceae</taxon>
        <taxon>Microbacterium</taxon>
    </lineage>
</organism>
<name>A0ABP7NL81_9MICO</name>
<evidence type="ECO:0008006" key="4">
    <source>
        <dbReference type="Google" id="ProtNLM"/>
    </source>
</evidence>
<keyword evidence="3" id="KW-1185">Reference proteome</keyword>
<sequence length="132" mass="13991">MSTRPAPRKSSLAGSSPVAPPAQPAQPATPEPDVVPAAAQPAAPKPARATSSTSDKTKYRHKVSFYQHPDDTARVRGAILHTQVSEGARTLSQFVNDAVLAEVERLEAKYNNGQPFPAVGARELPQGRPMGE</sequence>
<protein>
    <recommendedName>
        <fullName evidence="4">Centromere-binding protein ParB C-terminal domain-containing protein</fullName>
    </recommendedName>
</protein>
<dbReference type="RefSeq" id="WP_253035907.1">
    <property type="nucleotide sequence ID" value="NZ_BAABCP010000003.1"/>
</dbReference>
<evidence type="ECO:0000313" key="3">
    <source>
        <dbReference type="Proteomes" id="UP001501591"/>
    </source>
</evidence>
<feature type="compositionally biased region" description="Pro residues" evidence="1">
    <location>
        <begin position="18"/>
        <end position="30"/>
    </location>
</feature>
<comment type="caution">
    <text evidence="2">The sequence shown here is derived from an EMBL/GenBank/DDBJ whole genome shotgun (WGS) entry which is preliminary data.</text>
</comment>
<proteinExistence type="predicted"/>
<feature type="region of interest" description="Disordered" evidence="1">
    <location>
        <begin position="112"/>
        <end position="132"/>
    </location>
</feature>
<accession>A0ABP7NL81</accession>
<evidence type="ECO:0000256" key="1">
    <source>
        <dbReference type="SAM" id="MobiDB-lite"/>
    </source>
</evidence>
<feature type="compositionally biased region" description="Low complexity" evidence="1">
    <location>
        <begin position="31"/>
        <end position="49"/>
    </location>
</feature>
<dbReference type="EMBL" id="BAABCP010000003">
    <property type="protein sequence ID" value="GAA3949649.1"/>
    <property type="molecule type" value="Genomic_DNA"/>
</dbReference>
<dbReference type="Proteomes" id="UP001501591">
    <property type="component" value="Unassembled WGS sequence"/>
</dbReference>